<keyword evidence="1 4" id="KW-0489">Methyltransferase</keyword>
<dbReference type="PANTHER" id="PTHR47816">
    <property type="entry name" value="RIBOSOMAL RNA SMALL SUBUNIT METHYLTRANSFERASE C"/>
    <property type="match status" value="1"/>
</dbReference>
<dbReference type="InterPro" id="IPR029063">
    <property type="entry name" value="SAM-dependent_MTases_sf"/>
</dbReference>
<accession>A0A850DWW2</accession>
<proteinExistence type="predicted"/>
<dbReference type="EMBL" id="JABMCG010000110">
    <property type="protein sequence ID" value="NUU28670.1"/>
    <property type="molecule type" value="Genomic_DNA"/>
</dbReference>
<keyword evidence="2 4" id="KW-0808">Transferase</keyword>
<dbReference type="RefSeq" id="WP_175326235.1">
    <property type="nucleotide sequence ID" value="NZ_BAAAWP010000001.1"/>
</dbReference>
<evidence type="ECO:0000256" key="1">
    <source>
        <dbReference type="ARBA" id="ARBA00022603"/>
    </source>
</evidence>
<dbReference type="Gene3D" id="3.40.50.150">
    <property type="entry name" value="Vaccinia Virus protein VP39"/>
    <property type="match status" value="1"/>
</dbReference>
<dbReference type="Pfam" id="PF05175">
    <property type="entry name" value="MTS"/>
    <property type="match status" value="1"/>
</dbReference>
<reference evidence="4 5" key="1">
    <citation type="submission" date="2020-05" db="EMBL/GenBank/DDBJ databases">
        <title>Genome Sequencing of Type Strains.</title>
        <authorList>
            <person name="Lemaire J.F."/>
            <person name="Inderbitzin P."/>
            <person name="Gregorio O.A."/>
            <person name="Collins S.B."/>
            <person name="Wespe N."/>
            <person name="Knight-Connoni V."/>
        </authorList>
    </citation>
    <scope>NUCLEOTIDE SEQUENCE [LARGE SCALE GENOMIC DNA]</scope>
    <source>
        <strain evidence="4 5">DSM 20512</strain>
    </source>
</reference>
<evidence type="ECO:0000313" key="5">
    <source>
        <dbReference type="Proteomes" id="UP000539146"/>
    </source>
</evidence>
<dbReference type="GO" id="GO:0032259">
    <property type="term" value="P:methylation"/>
    <property type="evidence" value="ECO:0007669"/>
    <property type="project" value="UniProtKB-KW"/>
</dbReference>
<evidence type="ECO:0000313" key="4">
    <source>
        <dbReference type="EMBL" id="NUU28670.1"/>
    </source>
</evidence>
<protein>
    <submittedName>
        <fullName evidence="4">Methyltransferase</fullName>
    </submittedName>
</protein>
<dbReference type="CDD" id="cd02440">
    <property type="entry name" value="AdoMet_MTases"/>
    <property type="match status" value="1"/>
</dbReference>
<sequence length="210" mass="22217">MANEHYFSANPSSETRARQVHVTLAGKPLTLTTAAGVFSPDGVDRGTRVLLGSVPPPSSSGALLDVGCGWGPIAITMALESPDAHVWGVDVNERVLGLARDNAAAAGAANVTVGLPSEIPADLRFRTIWSNPPIRVGKDELHEILLTWIPRLEIGGDAWLVVSKDLGGDSLQRWLGDTLGAGFRVARATTDKGFRVIRVHRVAEDTAAAD</sequence>
<dbReference type="InterPro" id="IPR046977">
    <property type="entry name" value="RsmC/RlmG"/>
</dbReference>
<dbReference type="InterPro" id="IPR007848">
    <property type="entry name" value="Small_mtfrase_dom"/>
</dbReference>
<dbReference type="AlphaFoldDB" id="A0A850DWW2"/>
<feature type="domain" description="Methyltransferase small" evidence="3">
    <location>
        <begin position="29"/>
        <end position="197"/>
    </location>
</feature>
<dbReference type="GO" id="GO:0008757">
    <property type="term" value="F:S-adenosylmethionine-dependent methyltransferase activity"/>
    <property type="evidence" value="ECO:0007669"/>
    <property type="project" value="InterPro"/>
</dbReference>
<comment type="caution">
    <text evidence="4">The sequence shown here is derived from an EMBL/GenBank/DDBJ whole genome shotgun (WGS) entry which is preliminary data.</text>
</comment>
<evidence type="ECO:0000259" key="3">
    <source>
        <dbReference type="Pfam" id="PF05175"/>
    </source>
</evidence>
<organism evidence="4 5">
    <name type="scientific">Curtobacterium citreum</name>
    <dbReference type="NCBI Taxonomy" id="2036"/>
    <lineage>
        <taxon>Bacteria</taxon>
        <taxon>Bacillati</taxon>
        <taxon>Actinomycetota</taxon>
        <taxon>Actinomycetes</taxon>
        <taxon>Micrococcales</taxon>
        <taxon>Microbacteriaceae</taxon>
        <taxon>Curtobacterium</taxon>
    </lineage>
</organism>
<gene>
    <name evidence="4" type="ORF">HP467_11185</name>
</gene>
<name>A0A850DWW2_9MICO</name>
<dbReference type="Proteomes" id="UP000539146">
    <property type="component" value="Unassembled WGS sequence"/>
</dbReference>
<dbReference type="PANTHER" id="PTHR47816:SF4">
    <property type="entry name" value="RIBOSOMAL RNA SMALL SUBUNIT METHYLTRANSFERASE C"/>
    <property type="match status" value="1"/>
</dbReference>
<dbReference type="SUPFAM" id="SSF53335">
    <property type="entry name" value="S-adenosyl-L-methionine-dependent methyltransferases"/>
    <property type="match status" value="1"/>
</dbReference>
<evidence type="ECO:0000256" key="2">
    <source>
        <dbReference type="ARBA" id="ARBA00022679"/>
    </source>
</evidence>